<evidence type="ECO:0000259" key="4">
    <source>
        <dbReference type="Pfam" id="PF10531"/>
    </source>
</evidence>
<dbReference type="Gene3D" id="3.30.1950.10">
    <property type="entry name" value="wza like domain"/>
    <property type="match status" value="1"/>
</dbReference>
<feature type="signal peptide" evidence="2">
    <location>
        <begin position="1"/>
        <end position="36"/>
    </location>
</feature>
<reference evidence="6" key="1">
    <citation type="submission" date="2023-09" db="EMBL/GenBank/DDBJ databases">
        <authorList>
            <person name="Li S."/>
            <person name="Li X."/>
            <person name="Zhang C."/>
            <person name="Zhao Z."/>
        </authorList>
    </citation>
    <scope>NUCLEOTIDE SEQUENCE [LARGE SCALE GENOMIC DNA]</scope>
    <source>
        <strain evidence="6">SQ149</strain>
    </source>
</reference>
<feature type="domain" description="Polysaccharide export protein N-terminal" evidence="3">
    <location>
        <begin position="38"/>
        <end position="110"/>
    </location>
</feature>
<dbReference type="PANTHER" id="PTHR33619">
    <property type="entry name" value="POLYSACCHARIDE EXPORT PROTEIN GFCE-RELATED"/>
    <property type="match status" value="1"/>
</dbReference>
<protein>
    <submittedName>
        <fullName evidence="5">Polysaccharide biosynthesis/export family protein</fullName>
    </submittedName>
</protein>
<evidence type="ECO:0000259" key="3">
    <source>
        <dbReference type="Pfam" id="PF02563"/>
    </source>
</evidence>
<evidence type="ECO:0000313" key="6">
    <source>
        <dbReference type="Proteomes" id="UP001258994"/>
    </source>
</evidence>
<dbReference type="Gene3D" id="3.10.560.10">
    <property type="entry name" value="Outer membrane lipoprotein wza domain like"/>
    <property type="match status" value="1"/>
</dbReference>
<dbReference type="InterPro" id="IPR003715">
    <property type="entry name" value="Poly_export_N"/>
</dbReference>
<organism evidence="5 6">
    <name type="scientific">Thalassotalea psychrophila</name>
    <dbReference type="NCBI Taxonomy" id="3065647"/>
    <lineage>
        <taxon>Bacteria</taxon>
        <taxon>Pseudomonadati</taxon>
        <taxon>Pseudomonadota</taxon>
        <taxon>Gammaproteobacteria</taxon>
        <taxon>Alteromonadales</taxon>
        <taxon>Colwelliaceae</taxon>
        <taxon>Thalassotalea</taxon>
    </lineage>
</organism>
<dbReference type="RefSeq" id="WP_348390344.1">
    <property type="nucleotide sequence ID" value="NZ_CP134145.1"/>
</dbReference>
<name>A0ABY9TU26_9GAMM</name>
<keyword evidence="1 2" id="KW-0732">Signal</keyword>
<dbReference type="InterPro" id="IPR049712">
    <property type="entry name" value="Poly_export"/>
</dbReference>
<dbReference type="PANTHER" id="PTHR33619:SF3">
    <property type="entry name" value="POLYSACCHARIDE EXPORT PROTEIN GFCE-RELATED"/>
    <property type="match status" value="1"/>
</dbReference>
<evidence type="ECO:0000256" key="1">
    <source>
        <dbReference type="ARBA" id="ARBA00022729"/>
    </source>
</evidence>
<dbReference type="EMBL" id="CP134145">
    <property type="protein sequence ID" value="WNC71209.1"/>
    <property type="molecule type" value="Genomic_DNA"/>
</dbReference>
<evidence type="ECO:0000313" key="5">
    <source>
        <dbReference type="EMBL" id="WNC71209.1"/>
    </source>
</evidence>
<feature type="chain" id="PRO_5045741305" evidence="2">
    <location>
        <begin position="37"/>
        <end position="189"/>
    </location>
</feature>
<sequence length="189" mass="20878">MNNFFRVFSKLSSKFSHCTFIFITLSLLFVSSNANAIDRYLLDTGDTINITVFGEPELSKQTLLSDSGNITYPFLGEISVRGLTVVELEKNIHNGLKGDYLINPNVSVAIVEYRPFFIDGEVKKDGAYPYQPGLTVAKAVTLAGGFTERASKSKIYLIKSNDPEQTATLVKFNTKVGPGDIITVKQSFF</sequence>
<dbReference type="Pfam" id="PF10531">
    <property type="entry name" value="SLBB"/>
    <property type="match status" value="1"/>
</dbReference>
<gene>
    <name evidence="5" type="ORF">RGQ13_13895</name>
</gene>
<accession>A0ABY9TU26</accession>
<dbReference type="InterPro" id="IPR019554">
    <property type="entry name" value="Soluble_ligand-bd"/>
</dbReference>
<dbReference type="Proteomes" id="UP001258994">
    <property type="component" value="Chromosome"/>
</dbReference>
<dbReference type="Pfam" id="PF02563">
    <property type="entry name" value="Poly_export"/>
    <property type="match status" value="1"/>
</dbReference>
<proteinExistence type="predicted"/>
<evidence type="ECO:0000256" key="2">
    <source>
        <dbReference type="SAM" id="SignalP"/>
    </source>
</evidence>
<feature type="domain" description="Soluble ligand binding" evidence="4">
    <location>
        <begin position="116"/>
        <end position="162"/>
    </location>
</feature>
<keyword evidence="6" id="KW-1185">Reference proteome</keyword>